<dbReference type="Pfam" id="PF03802">
    <property type="entry name" value="CitX"/>
    <property type="match status" value="1"/>
</dbReference>
<evidence type="ECO:0000313" key="7">
    <source>
        <dbReference type="EMBL" id="GAA0779171.1"/>
    </source>
</evidence>
<dbReference type="Gene3D" id="1.10.4200.10">
    <property type="entry name" value="Triphosphoribosyl-dephospho-CoA protein"/>
    <property type="match status" value="2"/>
</dbReference>
<evidence type="ECO:0000313" key="8">
    <source>
        <dbReference type="Proteomes" id="UP001501047"/>
    </source>
</evidence>
<dbReference type="EMBL" id="BAAACI010000011">
    <property type="protein sequence ID" value="GAA0779171.1"/>
    <property type="molecule type" value="Genomic_DNA"/>
</dbReference>
<dbReference type="RefSeq" id="WP_343828051.1">
    <property type="nucleotide sequence ID" value="NZ_BAAACI010000011.1"/>
</dbReference>
<organism evidence="7 8">
    <name type="scientific">Clostridium subterminale</name>
    <dbReference type="NCBI Taxonomy" id="1550"/>
    <lineage>
        <taxon>Bacteria</taxon>
        <taxon>Bacillati</taxon>
        <taxon>Bacillota</taxon>
        <taxon>Clostridia</taxon>
        <taxon>Eubacteriales</taxon>
        <taxon>Clostridiaceae</taxon>
        <taxon>Clostridium</taxon>
    </lineage>
</organism>
<keyword evidence="5" id="KW-0067">ATP-binding</keyword>
<dbReference type="PANTHER" id="PTHR30201:SF2">
    <property type="entry name" value="2-(5''-TRIPHOSPHORIBOSYL)-3'-DEPHOSPHOCOENZYME-A SYNTHASE"/>
    <property type="match status" value="1"/>
</dbReference>
<dbReference type="Pfam" id="PF01874">
    <property type="entry name" value="CitG"/>
    <property type="match status" value="1"/>
</dbReference>
<protein>
    <submittedName>
        <fullName evidence="7">Triphosphoribosyl-dephospho-CoA synthase CitG</fullName>
    </submittedName>
</protein>
<sequence>MDYTEIDKFLNHREKRVLHQEQLLRNTSGGVTLATVRVNYPGIEKSNYITDSIAKIICEDIFLFHNKNIIYKEVYKNREGIIGHFIFNTDNIEVKRKLIYMEENHILGRCVDIDVYYIEDSDPMMPTLHGVSRRDIGLEPRKCFLCEEEARVCSRSQKHNIEEIKEYFVKKYEEYMCYVYRKDKLSYDISQLALKAMISEVSTMPSFGLVSPITKGSHIDMDYYTFLDSSFAIVPFIKEMVEVGYSYESPKNIFIAIRAIGIKCEEAMFNVTKGVNTHKGIIFLIGVVAAALGKVLYEKLSYNKIETILKDMCENILDDFKDLHKKKELTHGEALYLKHGFAGIRGEVKTGLGNIFQEIIPNYRNSKLKGNDLYSQTLLMLMSKVEDSTIVHRQNIDKLREVQRHAYEVLNLGGFNSEEGIKAAYDFEKQCIDENVSPGGSADLLALVIFLTDSKKFFS</sequence>
<gene>
    <name evidence="7" type="primary">citG</name>
    <name evidence="7" type="ORF">GCM10008908_37310</name>
</gene>
<accession>A0ABN1KYI0</accession>
<dbReference type="InterPro" id="IPR002736">
    <property type="entry name" value="CitG"/>
</dbReference>
<keyword evidence="2" id="KW-0808">Transferase</keyword>
<evidence type="ECO:0000256" key="6">
    <source>
        <dbReference type="ARBA" id="ARBA00048574"/>
    </source>
</evidence>
<evidence type="ECO:0000256" key="1">
    <source>
        <dbReference type="ARBA" id="ARBA00001210"/>
    </source>
</evidence>
<keyword evidence="4" id="KW-0547">Nucleotide-binding</keyword>
<keyword evidence="8" id="KW-1185">Reference proteome</keyword>
<dbReference type="Proteomes" id="UP001501047">
    <property type="component" value="Unassembled WGS sequence"/>
</dbReference>
<evidence type="ECO:0000256" key="2">
    <source>
        <dbReference type="ARBA" id="ARBA00022679"/>
    </source>
</evidence>
<proteinExistence type="predicted"/>
<comment type="catalytic activity">
    <reaction evidence="6">
        <text>apo-[citrate lyase ACP] + 2'-(5''-triphospho-alpha-D-ribosyl)-3'-dephospho-CoA = holo-[citrate lyase ACP] + diphosphate</text>
        <dbReference type="Rhea" id="RHEA:16333"/>
        <dbReference type="Rhea" id="RHEA-COMP:10157"/>
        <dbReference type="Rhea" id="RHEA-COMP:10158"/>
        <dbReference type="ChEBI" id="CHEBI:29999"/>
        <dbReference type="ChEBI" id="CHEBI:33019"/>
        <dbReference type="ChEBI" id="CHEBI:61378"/>
        <dbReference type="ChEBI" id="CHEBI:82683"/>
        <dbReference type="EC" id="2.7.7.61"/>
    </reaction>
</comment>
<dbReference type="InterPro" id="IPR017551">
    <property type="entry name" value="TriPribosyl-deP-CoA_syn_CitG"/>
</dbReference>
<evidence type="ECO:0000256" key="3">
    <source>
        <dbReference type="ARBA" id="ARBA00022695"/>
    </source>
</evidence>
<reference evidence="7 8" key="1">
    <citation type="journal article" date="2019" name="Int. J. Syst. Evol. Microbiol.">
        <title>The Global Catalogue of Microorganisms (GCM) 10K type strain sequencing project: providing services to taxonomists for standard genome sequencing and annotation.</title>
        <authorList>
            <consortium name="The Broad Institute Genomics Platform"/>
            <consortium name="The Broad Institute Genome Sequencing Center for Infectious Disease"/>
            <person name="Wu L."/>
            <person name="Ma J."/>
        </authorList>
    </citation>
    <scope>NUCLEOTIDE SEQUENCE [LARGE SCALE GENOMIC DNA]</scope>
    <source>
        <strain evidence="7 8">JCM 1417</strain>
    </source>
</reference>
<comment type="catalytic activity">
    <reaction evidence="1">
        <text>3'-dephospho-CoA + ATP = 2'-(5''-triphospho-alpha-D-ribosyl)-3'-dephospho-CoA + adenine</text>
        <dbReference type="Rhea" id="RHEA:15117"/>
        <dbReference type="ChEBI" id="CHEBI:16708"/>
        <dbReference type="ChEBI" id="CHEBI:30616"/>
        <dbReference type="ChEBI" id="CHEBI:57328"/>
        <dbReference type="ChEBI" id="CHEBI:61378"/>
        <dbReference type="EC" id="2.4.2.52"/>
    </reaction>
</comment>
<dbReference type="PANTHER" id="PTHR30201">
    <property type="entry name" value="TRIPHOSPHORIBOSYL-DEPHOSPHO-COA SYNTHASE"/>
    <property type="match status" value="1"/>
</dbReference>
<dbReference type="NCBIfam" id="TIGR03124">
    <property type="entry name" value="citrate_citX"/>
    <property type="match status" value="1"/>
</dbReference>
<dbReference type="InterPro" id="IPR005551">
    <property type="entry name" value="CitX"/>
</dbReference>
<name>A0ABN1KYI0_CLOSU</name>
<comment type="caution">
    <text evidence="7">The sequence shown here is derived from an EMBL/GenBank/DDBJ whole genome shotgun (WGS) entry which is preliminary data.</text>
</comment>
<evidence type="ECO:0000256" key="5">
    <source>
        <dbReference type="ARBA" id="ARBA00022840"/>
    </source>
</evidence>
<evidence type="ECO:0000256" key="4">
    <source>
        <dbReference type="ARBA" id="ARBA00022741"/>
    </source>
</evidence>
<dbReference type="NCBIfam" id="TIGR03125">
    <property type="entry name" value="citrate_citG"/>
    <property type="match status" value="1"/>
</dbReference>
<keyword evidence="3" id="KW-0548">Nucleotidyltransferase</keyword>